<evidence type="ECO:0000313" key="1">
    <source>
        <dbReference type="EMBL" id="MDR7194684.1"/>
    </source>
</evidence>
<sequence>MRQLIGNRIRRGVVADVDPQAPHHFATEDFRKAAFWIPEAKATVQERRRGLLGLSPTRPNQ</sequence>
<evidence type="ECO:0000313" key="2">
    <source>
        <dbReference type="Proteomes" id="UP001256588"/>
    </source>
</evidence>
<accession>A0ABU1Y0Y9</accession>
<dbReference type="Proteomes" id="UP001256588">
    <property type="component" value="Unassembled WGS sequence"/>
</dbReference>
<protein>
    <submittedName>
        <fullName evidence="1">Uncharacterized protein</fullName>
    </submittedName>
</protein>
<organism evidence="1 2">
    <name type="scientific">Luteimonas terrae</name>
    <dbReference type="NCBI Taxonomy" id="1530191"/>
    <lineage>
        <taxon>Bacteria</taxon>
        <taxon>Pseudomonadati</taxon>
        <taxon>Pseudomonadota</taxon>
        <taxon>Gammaproteobacteria</taxon>
        <taxon>Lysobacterales</taxon>
        <taxon>Lysobacteraceae</taxon>
        <taxon>Luteimonas</taxon>
    </lineage>
</organism>
<comment type="caution">
    <text evidence="1">The sequence shown here is derived from an EMBL/GenBank/DDBJ whole genome shotgun (WGS) entry which is preliminary data.</text>
</comment>
<dbReference type="EMBL" id="JAVDWO010000018">
    <property type="protein sequence ID" value="MDR7194684.1"/>
    <property type="molecule type" value="Genomic_DNA"/>
</dbReference>
<dbReference type="RefSeq" id="WP_310238320.1">
    <property type="nucleotide sequence ID" value="NZ_JAVDWO010000018.1"/>
</dbReference>
<gene>
    <name evidence="1" type="ORF">J2W68_003432</name>
</gene>
<keyword evidence="2" id="KW-1185">Reference proteome</keyword>
<reference evidence="1 2" key="1">
    <citation type="submission" date="2023-07" db="EMBL/GenBank/DDBJ databases">
        <title>Sorghum-associated microbial communities from plants grown in Nebraska, USA.</title>
        <authorList>
            <person name="Schachtman D."/>
        </authorList>
    </citation>
    <scope>NUCLEOTIDE SEQUENCE [LARGE SCALE GENOMIC DNA]</scope>
    <source>
        <strain evidence="1 2">4099</strain>
    </source>
</reference>
<name>A0ABU1Y0Y9_9GAMM</name>
<proteinExistence type="predicted"/>